<gene>
    <name evidence="1" type="ORF">SAMN04488124_1396</name>
</gene>
<sequence>MLVTALVMATLFVVLALLVNTTIYTGNVATRSDVSESAQVVNYRSEAVFAAGETVRYANRNDNESTPDVDAAYVALNESLRSSVKNWSDEAARHDALSGTATRTWVVDVRNGTRIAQEASTRNLSSPAGATYWTPVSGVTAVRGPTMTLDAASLAPVDDDGDDVSELEDDDAFHVETDEIDGERHTLYVYERDDGDVGVTVVEPSGTVRTCGAANDGAVSLDAHAGTFEGETCPALAAFSDADNAFAVRFDDAQNAVGTYSFVVDERADTASVDPSLSLDSGTPFYTAAIYDADVAVTYRSPNTNYNATVGVPDATA</sequence>
<dbReference type="EMBL" id="FOYS01000002">
    <property type="protein sequence ID" value="SFR44419.1"/>
    <property type="molecule type" value="Genomic_DNA"/>
</dbReference>
<dbReference type="Proteomes" id="UP000243250">
    <property type="component" value="Unassembled WGS sequence"/>
</dbReference>
<dbReference type="AlphaFoldDB" id="A0A1I6GQL9"/>
<evidence type="ECO:0000313" key="1">
    <source>
        <dbReference type="EMBL" id="SFR44419.1"/>
    </source>
</evidence>
<reference evidence="2" key="1">
    <citation type="submission" date="2016-10" db="EMBL/GenBank/DDBJ databases">
        <authorList>
            <person name="Varghese N."/>
            <person name="Submissions S."/>
        </authorList>
    </citation>
    <scope>NUCLEOTIDE SEQUENCE [LARGE SCALE GENOMIC DNA]</scope>
    <source>
        <strain evidence="2">CGMCC 1.8711</strain>
    </source>
</reference>
<protein>
    <submittedName>
        <fullName evidence="1">Uncharacterized protein</fullName>
    </submittedName>
</protein>
<organism evidence="1 2">
    <name type="scientific">Halogeometricum limi</name>
    <dbReference type="NCBI Taxonomy" id="555875"/>
    <lineage>
        <taxon>Archaea</taxon>
        <taxon>Methanobacteriati</taxon>
        <taxon>Methanobacteriota</taxon>
        <taxon>Stenosarchaea group</taxon>
        <taxon>Halobacteria</taxon>
        <taxon>Halobacteriales</taxon>
        <taxon>Haloferacaceae</taxon>
        <taxon>Halogeometricum</taxon>
    </lineage>
</organism>
<proteinExistence type="predicted"/>
<dbReference type="STRING" id="555875.SAMN04488124_1396"/>
<name>A0A1I6GQL9_9EURY</name>
<keyword evidence="2" id="KW-1185">Reference proteome</keyword>
<accession>A0A1I6GQL9</accession>
<evidence type="ECO:0000313" key="2">
    <source>
        <dbReference type="Proteomes" id="UP000243250"/>
    </source>
</evidence>